<dbReference type="InterPro" id="IPR024229">
    <property type="entry name" value="DUF3781"/>
</dbReference>
<reference evidence="2" key="1">
    <citation type="journal article" date="2019" name="Int. J. Syst. Evol. Microbiol.">
        <title>The Global Catalogue of Microorganisms (GCM) 10K type strain sequencing project: providing services to taxonomists for standard genome sequencing and annotation.</title>
        <authorList>
            <consortium name="The Broad Institute Genomics Platform"/>
            <consortium name="The Broad Institute Genome Sequencing Center for Infectious Disease"/>
            <person name="Wu L."/>
            <person name="Ma J."/>
        </authorList>
    </citation>
    <scope>NUCLEOTIDE SEQUENCE [LARGE SCALE GENOMIC DNA]</scope>
    <source>
        <strain evidence="2">KCTC 42248</strain>
    </source>
</reference>
<evidence type="ECO:0000313" key="2">
    <source>
        <dbReference type="Proteomes" id="UP001597393"/>
    </source>
</evidence>
<comment type="caution">
    <text evidence="1">The sequence shown here is derived from an EMBL/GenBank/DDBJ whole genome shotgun (WGS) entry which is preliminary data.</text>
</comment>
<accession>A0ABW5NIC5</accession>
<evidence type="ECO:0000313" key="1">
    <source>
        <dbReference type="EMBL" id="MFD2597653.1"/>
    </source>
</evidence>
<dbReference type="EMBL" id="JBHUMA010000004">
    <property type="protein sequence ID" value="MFD2597653.1"/>
    <property type="molecule type" value="Genomic_DNA"/>
</dbReference>
<organism evidence="1 2">
    <name type="scientific">Sphingobacterium corticis</name>
    <dbReference type="NCBI Taxonomy" id="1812823"/>
    <lineage>
        <taxon>Bacteria</taxon>
        <taxon>Pseudomonadati</taxon>
        <taxon>Bacteroidota</taxon>
        <taxon>Sphingobacteriia</taxon>
        <taxon>Sphingobacteriales</taxon>
        <taxon>Sphingobacteriaceae</taxon>
        <taxon>Sphingobacterium</taxon>
    </lineage>
</organism>
<protein>
    <submittedName>
        <fullName evidence="1">DUF3781 domain-containing protein</fullName>
    </submittedName>
</protein>
<sequence>MQYRGYKTIILENLCYTELVYERINKKLKTHLSKAEIEKLIREIVKETDEITFIKKGKNIHITNHNRGICLTVNSFTKKIITAVKTKKG</sequence>
<dbReference type="Pfam" id="PF12636">
    <property type="entry name" value="DUF3781"/>
    <property type="match status" value="1"/>
</dbReference>
<proteinExistence type="predicted"/>
<keyword evidence="2" id="KW-1185">Reference proteome</keyword>
<gene>
    <name evidence="1" type="ORF">ACFSQ3_01710</name>
</gene>
<dbReference type="Proteomes" id="UP001597393">
    <property type="component" value="Unassembled WGS sequence"/>
</dbReference>
<name>A0ABW5NIC5_9SPHI</name>